<protein>
    <submittedName>
        <fullName evidence="3">Uncharacterized protein</fullName>
    </submittedName>
</protein>
<reference evidence="3 4" key="1">
    <citation type="submission" date="2020-04" db="EMBL/GenBank/DDBJ databases">
        <title>MicrobeNet Type strains.</title>
        <authorList>
            <person name="Nicholson A.C."/>
        </authorList>
    </citation>
    <scope>NUCLEOTIDE SEQUENCE [LARGE SCALE GENOMIC DNA]</scope>
    <source>
        <strain evidence="3 4">DSM 45078</strain>
    </source>
</reference>
<proteinExistence type="predicted"/>
<feature type="region of interest" description="Disordered" evidence="1">
    <location>
        <begin position="1"/>
        <end position="50"/>
    </location>
</feature>
<accession>A0A846XER5</accession>
<keyword evidence="2" id="KW-0472">Membrane</keyword>
<evidence type="ECO:0000256" key="2">
    <source>
        <dbReference type="SAM" id="Phobius"/>
    </source>
</evidence>
<feature type="transmembrane region" description="Helical" evidence="2">
    <location>
        <begin position="54"/>
        <end position="76"/>
    </location>
</feature>
<dbReference type="Proteomes" id="UP000565715">
    <property type="component" value="Unassembled WGS sequence"/>
</dbReference>
<evidence type="ECO:0000256" key="1">
    <source>
        <dbReference type="SAM" id="MobiDB-lite"/>
    </source>
</evidence>
<comment type="caution">
    <text evidence="3">The sequence shown here is derived from an EMBL/GenBank/DDBJ whole genome shotgun (WGS) entry which is preliminary data.</text>
</comment>
<keyword evidence="4" id="KW-1185">Reference proteome</keyword>
<gene>
    <name evidence="3" type="ORF">HGA13_12530</name>
</gene>
<keyword evidence="2" id="KW-0812">Transmembrane</keyword>
<dbReference type="AlphaFoldDB" id="A0A846XER5"/>
<sequence length="79" mass="8263">MASGDGSEESIEGDSGGPGPPAEPVDAPNRHPSTDPVVDHGWLNRRSLPRGTHLPRLSTVLLVSAFAAVLLLYLLLQPG</sequence>
<feature type="compositionally biased region" description="Acidic residues" evidence="1">
    <location>
        <begin position="1"/>
        <end position="12"/>
    </location>
</feature>
<evidence type="ECO:0000313" key="3">
    <source>
        <dbReference type="EMBL" id="NKY33897.1"/>
    </source>
</evidence>
<dbReference type="RefSeq" id="WP_068050262.1">
    <property type="nucleotide sequence ID" value="NZ_JAAXOO010000003.1"/>
</dbReference>
<name>A0A846XER5_9NOCA</name>
<evidence type="ECO:0000313" key="4">
    <source>
        <dbReference type="Proteomes" id="UP000565715"/>
    </source>
</evidence>
<dbReference type="EMBL" id="JAAXOO010000003">
    <property type="protein sequence ID" value="NKY33897.1"/>
    <property type="molecule type" value="Genomic_DNA"/>
</dbReference>
<keyword evidence="2" id="KW-1133">Transmembrane helix</keyword>
<organism evidence="3 4">
    <name type="scientific">Nocardia speluncae</name>
    <dbReference type="NCBI Taxonomy" id="419477"/>
    <lineage>
        <taxon>Bacteria</taxon>
        <taxon>Bacillati</taxon>
        <taxon>Actinomycetota</taxon>
        <taxon>Actinomycetes</taxon>
        <taxon>Mycobacteriales</taxon>
        <taxon>Nocardiaceae</taxon>
        <taxon>Nocardia</taxon>
    </lineage>
</organism>